<dbReference type="InterPro" id="IPR001387">
    <property type="entry name" value="Cro/C1-type_HTH"/>
</dbReference>
<protein>
    <submittedName>
        <fullName evidence="3">Addiction module antidote protein HigA</fullName>
    </submittedName>
</protein>
<dbReference type="PANTHER" id="PTHR36924">
    <property type="entry name" value="ANTITOXIN HIGA-1"/>
    <property type="match status" value="1"/>
</dbReference>
<dbReference type="HOGENOM" id="CLU_055824_0_0_9"/>
<dbReference type="AlphaFoldDB" id="D4RXQ2"/>
<evidence type="ECO:0000259" key="2">
    <source>
        <dbReference type="PROSITE" id="PS50943"/>
    </source>
</evidence>
<dbReference type="Proteomes" id="UP000006238">
    <property type="component" value="Unassembled WGS sequence"/>
</dbReference>
<dbReference type="NCBIfam" id="TIGR02607">
    <property type="entry name" value="antidote_HigA"/>
    <property type="match status" value="1"/>
</dbReference>
<dbReference type="eggNOG" id="COG3093">
    <property type="taxonomic scope" value="Bacteria"/>
</dbReference>
<dbReference type="Gene3D" id="1.10.260.40">
    <property type="entry name" value="lambda repressor-like DNA-binding domains"/>
    <property type="match status" value="1"/>
</dbReference>
<dbReference type="GeneID" id="98919401"/>
<accession>D4RXQ2</accession>
<dbReference type="GO" id="GO:0003677">
    <property type="term" value="F:DNA binding"/>
    <property type="evidence" value="ECO:0007669"/>
    <property type="project" value="UniProtKB-KW"/>
</dbReference>
<dbReference type="CDD" id="cd00093">
    <property type="entry name" value="HTH_XRE"/>
    <property type="match status" value="1"/>
</dbReference>
<dbReference type="InterPro" id="IPR013430">
    <property type="entry name" value="Toxin_antidote_HigA"/>
</dbReference>
<dbReference type="Pfam" id="PF01381">
    <property type="entry name" value="HTH_3"/>
    <property type="match status" value="1"/>
</dbReference>
<dbReference type="RefSeq" id="WP_005601562.1">
    <property type="nucleotide sequence ID" value="NZ_GG663520.1"/>
</dbReference>
<organism evidence="3 4">
    <name type="scientific">Eshraghiella crossota DSM 2876</name>
    <dbReference type="NCBI Taxonomy" id="511680"/>
    <lineage>
        <taxon>Bacteria</taxon>
        <taxon>Bacillati</taxon>
        <taxon>Bacillota</taxon>
        <taxon>Clostridia</taxon>
        <taxon>Lachnospirales</taxon>
        <taxon>Lachnospiraceae</taxon>
        <taxon>Eshraghiella</taxon>
    </lineage>
</organism>
<comment type="caution">
    <text evidence="3">The sequence shown here is derived from an EMBL/GenBank/DDBJ whole genome shotgun (WGS) entry which is preliminary data.</text>
</comment>
<keyword evidence="4" id="KW-1185">Reference proteome</keyword>
<evidence type="ECO:0000256" key="1">
    <source>
        <dbReference type="ARBA" id="ARBA00023125"/>
    </source>
</evidence>
<dbReference type="PANTHER" id="PTHR36924:SF1">
    <property type="entry name" value="ANTITOXIN HIGA-1"/>
    <property type="match status" value="1"/>
</dbReference>
<dbReference type="SUPFAM" id="SSF47413">
    <property type="entry name" value="lambda repressor-like DNA-binding domains"/>
    <property type="match status" value="1"/>
</dbReference>
<dbReference type="PROSITE" id="PS50943">
    <property type="entry name" value="HTH_CROC1"/>
    <property type="match status" value="1"/>
</dbReference>
<feature type="domain" description="HTH cro/C1-type" evidence="2">
    <location>
        <begin position="19"/>
        <end position="73"/>
    </location>
</feature>
<sequence>MSSYVEYNDKIAFHPGYYIKEIIEDSGLTQEDFAKRLDTTPKNLSYLVRGEQSLSVDIAMKLSRMLGTSINYWLNLQQTYDTLIAEMDYQKEIKLEKEVFKELDYGYFKKYFGMPDLPRKINEQIDVVRSFLQVSTLMVFKKRDMAVSFRNCGKNMNDGNIIKANIMVQIAINKARTIDAPKFSRSKFETASEYALSLTNNHKGFYPILREKFREAGVIFVVLPNLPGSKTNGATKKIGDNILLMVNDRRLYSDSFWFTFFHEIGHIINGDYGITFDEEGYEDAADKLIPPEKYQTFIQADRFDVDSISKFAKLIERDPGIILGRLKNDGKVSYDNWQLTTAFTHQYKIKYS</sequence>
<dbReference type="SMART" id="SM00530">
    <property type="entry name" value="HTH_XRE"/>
    <property type="match status" value="1"/>
</dbReference>
<proteinExistence type="predicted"/>
<gene>
    <name evidence="3" type="primary">higA</name>
    <name evidence="3" type="ORF">BUTYVIB_00603</name>
</gene>
<evidence type="ECO:0000313" key="4">
    <source>
        <dbReference type="Proteomes" id="UP000006238"/>
    </source>
</evidence>
<name>D4RXQ2_9FIRM</name>
<dbReference type="InterPro" id="IPR010982">
    <property type="entry name" value="Lambda_DNA-bd_dom_sf"/>
</dbReference>
<keyword evidence="1" id="KW-0238">DNA-binding</keyword>
<evidence type="ECO:0000313" key="3">
    <source>
        <dbReference type="EMBL" id="EFF69134.1"/>
    </source>
</evidence>
<dbReference type="EMBL" id="ABWN01000020">
    <property type="protein sequence ID" value="EFF69134.1"/>
    <property type="molecule type" value="Genomic_DNA"/>
</dbReference>
<reference evidence="3 4" key="1">
    <citation type="submission" date="2010-02" db="EMBL/GenBank/DDBJ databases">
        <authorList>
            <person name="Weinstock G."/>
            <person name="Sodergren E."/>
            <person name="Clifton S."/>
            <person name="Fulton L."/>
            <person name="Fulton B."/>
            <person name="Courtney L."/>
            <person name="Fronick C."/>
            <person name="Harrison M."/>
            <person name="Strong C."/>
            <person name="Farmer C."/>
            <person name="Delahaunty K."/>
            <person name="Markovic C."/>
            <person name="Hall O."/>
            <person name="Minx P."/>
            <person name="Tomlinson C."/>
            <person name="Mitreva M."/>
            <person name="Nelson J."/>
            <person name="Hou S."/>
            <person name="Wollam A."/>
            <person name="Pepin K.H."/>
            <person name="Johnson M."/>
            <person name="Bhonagiri V."/>
            <person name="Zhang X."/>
            <person name="Suruliraj S."/>
            <person name="Warren W."/>
            <person name="Chinwalla A."/>
            <person name="Mardis E.R."/>
            <person name="Wilson R.K."/>
        </authorList>
    </citation>
    <scope>NUCLEOTIDE SEQUENCE [LARGE SCALE GENOMIC DNA]</scope>
    <source>
        <strain evidence="3 4">DSM 2876</strain>
    </source>
</reference>